<evidence type="ECO:0000313" key="2">
    <source>
        <dbReference type="Proteomes" id="UP000538666"/>
    </source>
</evidence>
<name>A0A841JWG7_9BACT</name>
<accession>A0A841JWG7</accession>
<dbReference type="AlphaFoldDB" id="A0A841JWG7"/>
<dbReference type="Proteomes" id="UP000538666">
    <property type="component" value="Unassembled WGS sequence"/>
</dbReference>
<dbReference type="EMBL" id="JACHEK010000007">
    <property type="protein sequence ID" value="MBB6145722.1"/>
    <property type="molecule type" value="Genomic_DNA"/>
</dbReference>
<dbReference type="OrthoDB" id="103772at2"/>
<comment type="caution">
    <text evidence="1">The sequence shown here is derived from an EMBL/GenBank/DDBJ whole genome shotgun (WGS) entry which is preliminary data.</text>
</comment>
<protein>
    <submittedName>
        <fullName evidence="1">Uncharacterized protein</fullName>
    </submittedName>
</protein>
<dbReference type="RefSeq" id="WP_050060757.1">
    <property type="nucleotide sequence ID" value="NZ_JACHEK010000007.1"/>
</dbReference>
<keyword evidence="2" id="KW-1185">Reference proteome</keyword>
<evidence type="ECO:0000313" key="1">
    <source>
        <dbReference type="EMBL" id="MBB6145722.1"/>
    </source>
</evidence>
<reference evidence="1 2" key="1">
    <citation type="submission" date="2020-08" db="EMBL/GenBank/DDBJ databases">
        <title>Genomic Encyclopedia of Type Strains, Phase IV (KMG-IV): sequencing the most valuable type-strain genomes for metagenomic binning, comparative biology and taxonomic classification.</title>
        <authorList>
            <person name="Goeker M."/>
        </authorList>
    </citation>
    <scope>NUCLEOTIDE SEQUENCE [LARGE SCALE GENOMIC DNA]</scope>
    <source>
        <strain evidence="1 2">DSM 103733</strain>
    </source>
</reference>
<organism evidence="1 2">
    <name type="scientific">Silvibacterium bohemicum</name>
    <dbReference type="NCBI Taxonomy" id="1577686"/>
    <lineage>
        <taxon>Bacteria</taxon>
        <taxon>Pseudomonadati</taxon>
        <taxon>Acidobacteriota</taxon>
        <taxon>Terriglobia</taxon>
        <taxon>Terriglobales</taxon>
        <taxon>Acidobacteriaceae</taxon>
        <taxon>Silvibacterium</taxon>
    </lineage>
</organism>
<sequence length="772" mass="80161">MKLTIDNLDGHGAVDYSSVVVTNAKFSIARKLNEPSLCSFTVAPATSVLPTPARNGRVIVSDDSGIVLFTGYIPTEPALQLLGQNSQGAAYQAYVAAVSDEVLLSRLPTPQSQAAYSQPASQLLQTLNAGVTSTAISFATSASSGTIGEFQPDPAQTWSENAGALASIARSAYRALNNQVTITPVGSVVHTLSEATGTLSLAQLEASQVKALANDVTVCGPSEPAAYVTEFFEGDGITVLFNFTQQPYFPPASKSKPLIDLFQEPTINPQLWQVSDPGSHLSITAAGLTCTGGDGIMGDTLVSTVNQLELGGSLVLEAGGVQFGSITSGILNGLYSGAFIAADCLAGFEITTASGVASIAPLVNGVIAGSSFTPTAGHMYTLRLRIAANEIQRVLQTYNSVDNTGAHTYGGTYLQLAMNLLFEVQDTTGGVAAAPVILYSGSIAATPGVCTLAVLNSSSLQCSIASIEVSQQGPVWVESTPPGATTIVHRMGTTAQGADCRIERTGRVHFYTTSIPQIGEVIAVSYRTTHRAVARLANAASIAQESVSGAIPGTAAWIGAVTSPAARSSVDCENAATAILDLATNRAAAWKGTYTGWNLETQSDVWPGDVLAIDSASANLNAVLVVRSVAIELLCTAPGVVKYVIAFANDWADALAIKTSSAIPADVWLPQQAETTLPLANLSSLAITGVSTSAIAVSANATPPTGGGFEVRRRDWAFGPGTNSDLVLRSPVANFSIPREAVTEQYYIRTYDASTPPNYSRFSSAVFVNMPL</sequence>
<proteinExistence type="predicted"/>
<gene>
    <name evidence="1" type="ORF">HNQ77_003683</name>
</gene>